<proteinExistence type="inferred from homology"/>
<keyword evidence="4 12" id="KW-0812">Transmembrane</keyword>
<dbReference type="CDD" id="cd15912">
    <property type="entry name" value="7tmA_OR6C-like"/>
    <property type="match status" value="1"/>
</dbReference>
<feature type="transmembrane region" description="Helical" evidence="13">
    <location>
        <begin position="198"/>
        <end position="224"/>
    </location>
</feature>
<sequence>MRNQTHTAEFILIGFSTTRGLQNVLFAPCLVFYLVLLGGNTAIVTMACLDPRLHTPMYFFLCNFSVAETLVTSTVVPRMLAGLMVERSAISFGGCLAQFYFYFSLGSTTFLLLAVMSIDRYVAICHPLHYSVILSSRVCIQLALGSWAVPFLFMIPPTIFRSLLSFCSSNQIDHFFCDNAPLLKLSCSDTRLIELGDFLLAILFVLSSFVVIIASYVAIISTILKIPSNTGRQKTFSTCTSHLIVVGIGYGTAIFIYVRPGKSHSTDMNKMVALLTAVVTPFLSPFIFTLRNQKVKEVFSDWLGNLRGLQRTKL</sequence>
<evidence type="ECO:0000256" key="5">
    <source>
        <dbReference type="ARBA" id="ARBA00022725"/>
    </source>
</evidence>
<feature type="domain" description="G-protein coupled receptors family 1 profile" evidence="14">
    <location>
        <begin position="39"/>
        <end position="288"/>
    </location>
</feature>
<evidence type="ECO:0000256" key="10">
    <source>
        <dbReference type="ARBA" id="ARBA00023180"/>
    </source>
</evidence>
<evidence type="ECO:0000313" key="16">
    <source>
        <dbReference type="Proteomes" id="UP000472272"/>
    </source>
</evidence>
<evidence type="ECO:0000256" key="6">
    <source>
        <dbReference type="ARBA" id="ARBA00022989"/>
    </source>
</evidence>
<reference evidence="15 16" key="1">
    <citation type="journal article" date="2019" name="Proc. Natl. Acad. Sci. U.S.A.">
        <title>Regulatory changes in pterin and carotenoid genes underlie balanced color polymorphisms in the wall lizard.</title>
        <authorList>
            <person name="Andrade P."/>
            <person name="Pinho C."/>
            <person name="Perez I de Lanuza G."/>
            <person name="Afonso S."/>
            <person name="Brejcha J."/>
            <person name="Rubin C.J."/>
            <person name="Wallerman O."/>
            <person name="Pereira P."/>
            <person name="Sabatino S.J."/>
            <person name="Bellati A."/>
            <person name="Pellitteri-Rosa D."/>
            <person name="Bosakova Z."/>
            <person name="Bunikis I."/>
            <person name="Carretero M.A."/>
            <person name="Feiner N."/>
            <person name="Marsik P."/>
            <person name="Pauperio F."/>
            <person name="Salvi D."/>
            <person name="Soler L."/>
            <person name="While G.M."/>
            <person name="Uller T."/>
            <person name="Font E."/>
            <person name="Andersson L."/>
            <person name="Carneiro M."/>
        </authorList>
    </citation>
    <scope>NUCLEOTIDE SEQUENCE</scope>
</reference>
<dbReference type="Gene3D" id="1.20.1070.10">
    <property type="entry name" value="Rhodopsin 7-helix transmembrane proteins"/>
    <property type="match status" value="1"/>
</dbReference>
<reference evidence="15" key="2">
    <citation type="submission" date="2025-08" db="UniProtKB">
        <authorList>
            <consortium name="Ensembl"/>
        </authorList>
    </citation>
    <scope>IDENTIFICATION</scope>
</reference>
<dbReference type="Pfam" id="PF13853">
    <property type="entry name" value="7tm_4"/>
    <property type="match status" value="1"/>
</dbReference>
<keyword evidence="6 13" id="KW-1133">Transmembrane helix</keyword>
<keyword evidence="10" id="KW-0325">Glycoprotein</keyword>
<dbReference type="Ensembl" id="ENSPMRT00000030891.1">
    <property type="protein sequence ID" value="ENSPMRP00000029122.1"/>
    <property type="gene ID" value="ENSPMRG00000018825.1"/>
</dbReference>
<feature type="transmembrane region" description="Helical" evidence="13">
    <location>
        <begin position="99"/>
        <end position="118"/>
    </location>
</feature>
<comment type="similarity">
    <text evidence="12">Belongs to the G-protein coupled receptor 1 family.</text>
</comment>
<dbReference type="GO" id="GO:0004930">
    <property type="term" value="F:G protein-coupled receptor activity"/>
    <property type="evidence" value="ECO:0007669"/>
    <property type="project" value="UniProtKB-KW"/>
</dbReference>
<dbReference type="Proteomes" id="UP000472272">
    <property type="component" value="Chromosome 17"/>
</dbReference>
<evidence type="ECO:0000256" key="4">
    <source>
        <dbReference type="ARBA" id="ARBA00022692"/>
    </source>
</evidence>
<organism evidence="15 16">
    <name type="scientific">Podarcis muralis</name>
    <name type="common">Wall lizard</name>
    <name type="synonym">Lacerta muralis</name>
    <dbReference type="NCBI Taxonomy" id="64176"/>
    <lineage>
        <taxon>Eukaryota</taxon>
        <taxon>Metazoa</taxon>
        <taxon>Chordata</taxon>
        <taxon>Craniata</taxon>
        <taxon>Vertebrata</taxon>
        <taxon>Euteleostomi</taxon>
        <taxon>Lepidosauria</taxon>
        <taxon>Squamata</taxon>
        <taxon>Bifurcata</taxon>
        <taxon>Unidentata</taxon>
        <taxon>Episquamata</taxon>
        <taxon>Laterata</taxon>
        <taxon>Lacertibaenia</taxon>
        <taxon>Lacertidae</taxon>
        <taxon>Podarcis</taxon>
    </lineage>
</organism>
<dbReference type="InterPro" id="IPR000276">
    <property type="entry name" value="GPCR_Rhodpsn"/>
</dbReference>
<dbReference type="PROSITE" id="PS50262">
    <property type="entry name" value="G_PROTEIN_RECEP_F1_2"/>
    <property type="match status" value="1"/>
</dbReference>
<dbReference type="OMA" id="RITEPYM"/>
<feature type="transmembrane region" description="Helical" evidence="13">
    <location>
        <begin position="236"/>
        <end position="259"/>
    </location>
</feature>
<keyword evidence="8 13" id="KW-0472">Membrane</keyword>
<keyword evidence="5 13" id="KW-0552">Olfaction</keyword>
<dbReference type="AlphaFoldDB" id="A0A670K2E3"/>
<keyword evidence="7 12" id="KW-0297">G-protein coupled receptor</keyword>
<evidence type="ECO:0000256" key="13">
    <source>
        <dbReference type="RuleBase" id="RU363047"/>
    </source>
</evidence>
<evidence type="ECO:0000256" key="11">
    <source>
        <dbReference type="ARBA" id="ARBA00023224"/>
    </source>
</evidence>
<evidence type="ECO:0000256" key="7">
    <source>
        <dbReference type="ARBA" id="ARBA00023040"/>
    </source>
</evidence>
<dbReference type="PROSITE" id="PS00237">
    <property type="entry name" value="G_PROTEIN_RECEP_F1_1"/>
    <property type="match status" value="1"/>
</dbReference>
<dbReference type="PANTHER" id="PTHR26454">
    <property type="entry name" value="OLFACTORY RECEPTOR"/>
    <property type="match status" value="1"/>
</dbReference>
<gene>
    <name evidence="15" type="primary">OR6V1</name>
</gene>
<name>A0A670K2E3_PODMU</name>
<evidence type="ECO:0000256" key="9">
    <source>
        <dbReference type="ARBA" id="ARBA00023170"/>
    </source>
</evidence>
<evidence type="ECO:0000256" key="3">
    <source>
        <dbReference type="ARBA" id="ARBA00022606"/>
    </source>
</evidence>
<dbReference type="InterPro" id="IPR000725">
    <property type="entry name" value="Olfact_rcpt"/>
</dbReference>
<dbReference type="PRINTS" id="PR00237">
    <property type="entry name" value="GPCRRHODOPSN"/>
</dbReference>
<feature type="transmembrane region" description="Helical" evidence="13">
    <location>
        <begin position="130"/>
        <end position="155"/>
    </location>
</feature>
<feature type="transmembrane region" description="Helical" evidence="13">
    <location>
        <begin position="58"/>
        <end position="79"/>
    </location>
</feature>
<keyword evidence="16" id="KW-1185">Reference proteome</keyword>
<dbReference type="PRINTS" id="PR00245">
    <property type="entry name" value="OLFACTORYR"/>
</dbReference>
<dbReference type="InterPro" id="IPR017452">
    <property type="entry name" value="GPCR_Rhodpsn_7TM"/>
</dbReference>
<dbReference type="FunFam" id="1.20.1070.10:FF:000010">
    <property type="entry name" value="Olfactory receptor"/>
    <property type="match status" value="1"/>
</dbReference>
<keyword evidence="2 13" id="KW-1003">Cell membrane</keyword>
<evidence type="ECO:0000256" key="1">
    <source>
        <dbReference type="ARBA" id="ARBA00004651"/>
    </source>
</evidence>
<dbReference type="GO" id="GO:0004984">
    <property type="term" value="F:olfactory receptor activity"/>
    <property type="evidence" value="ECO:0007669"/>
    <property type="project" value="InterPro"/>
</dbReference>
<dbReference type="GeneTree" id="ENSGT01090000260086"/>
<keyword evidence="11 12" id="KW-0807">Transducer</keyword>
<evidence type="ECO:0000256" key="2">
    <source>
        <dbReference type="ARBA" id="ARBA00022475"/>
    </source>
</evidence>
<accession>A0A670K2E3</accession>
<dbReference type="PANTHER" id="PTHR26454:SF10">
    <property type="entry name" value="OLFACTORY RECEPTOR 6V1"/>
    <property type="match status" value="1"/>
</dbReference>
<evidence type="ECO:0000256" key="12">
    <source>
        <dbReference type="RuleBase" id="RU000688"/>
    </source>
</evidence>
<feature type="transmembrane region" description="Helical" evidence="13">
    <location>
        <begin position="271"/>
        <end position="290"/>
    </location>
</feature>
<evidence type="ECO:0000256" key="8">
    <source>
        <dbReference type="ARBA" id="ARBA00023136"/>
    </source>
</evidence>
<comment type="subcellular location">
    <subcellularLocation>
        <location evidence="1 13">Cell membrane</location>
        <topology evidence="1 13">Multi-pass membrane protein</topology>
    </subcellularLocation>
</comment>
<dbReference type="SUPFAM" id="SSF81321">
    <property type="entry name" value="Family A G protein-coupled receptor-like"/>
    <property type="match status" value="1"/>
</dbReference>
<reference evidence="15" key="3">
    <citation type="submission" date="2025-09" db="UniProtKB">
        <authorList>
            <consortium name="Ensembl"/>
        </authorList>
    </citation>
    <scope>IDENTIFICATION</scope>
</reference>
<feature type="transmembrane region" description="Helical" evidence="13">
    <location>
        <begin position="25"/>
        <end position="46"/>
    </location>
</feature>
<evidence type="ECO:0000259" key="14">
    <source>
        <dbReference type="PROSITE" id="PS50262"/>
    </source>
</evidence>
<keyword evidence="3 13" id="KW-0716">Sensory transduction</keyword>
<protein>
    <recommendedName>
        <fullName evidence="13">Olfactory receptor</fullName>
    </recommendedName>
</protein>
<evidence type="ECO:0000313" key="15">
    <source>
        <dbReference type="Ensembl" id="ENSPMRP00000029122.1"/>
    </source>
</evidence>
<dbReference type="InterPro" id="IPR047132">
    <property type="entry name" value="Olfact_rcpt_6C-like"/>
</dbReference>
<keyword evidence="9 12" id="KW-0675">Receptor</keyword>
<dbReference type="GO" id="GO:0005886">
    <property type="term" value="C:plasma membrane"/>
    <property type="evidence" value="ECO:0007669"/>
    <property type="project" value="UniProtKB-SubCell"/>
</dbReference>